<evidence type="ECO:0000313" key="2">
    <source>
        <dbReference type="EMBL" id="CAD9183362.1"/>
    </source>
</evidence>
<keyword evidence="1" id="KW-0732">Signal</keyword>
<accession>A0A7S1S341</accession>
<proteinExistence type="predicted"/>
<protein>
    <submittedName>
        <fullName evidence="2">Uncharacterized protein</fullName>
    </submittedName>
</protein>
<evidence type="ECO:0000256" key="1">
    <source>
        <dbReference type="SAM" id="SignalP"/>
    </source>
</evidence>
<organism evidence="2">
    <name type="scientific">Alexandrium catenella</name>
    <name type="common">Red tide dinoflagellate</name>
    <name type="synonym">Gonyaulax catenella</name>
    <dbReference type="NCBI Taxonomy" id="2925"/>
    <lineage>
        <taxon>Eukaryota</taxon>
        <taxon>Sar</taxon>
        <taxon>Alveolata</taxon>
        <taxon>Dinophyceae</taxon>
        <taxon>Gonyaulacales</taxon>
        <taxon>Pyrocystaceae</taxon>
        <taxon>Alexandrium</taxon>
    </lineage>
</organism>
<feature type="chain" id="PRO_5030951514" evidence="1">
    <location>
        <begin position="25"/>
        <end position="266"/>
    </location>
</feature>
<name>A0A7S1S341_ALECA</name>
<sequence length="266" mass="29831">MRTRGPRAAAALALALSWAAPCLSRSAGDEVVLVQQASVAERHASSAQAQLTRLGSRLALESGVVPPETCDRYPAACKAPFNCHMHTHRSVFKDMTQKTDGHPNPNAWCHTPYLKFAIECIIDGDHVKAAHSLYDVQSEKVRNMDAQYCFAAGHCNTSTSDPERFKAFNRSNIGVNTTIQEMEEECNRIYGEVWKHKALTDFFHANADGMGKKNEYAQMACAMGNWHCDATYCREFYCHDEVWSNTYWYKARPGGKPNPHYPPPKK</sequence>
<dbReference type="AlphaFoldDB" id="A0A7S1S341"/>
<gene>
    <name evidence="2" type="ORF">ACAT0790_LOCUS60134</name>
</gene>
<feature type="signal peptide" evidence="1">
    <location>
        <begin position="1"/>
        <end position="24"/>
    </location>
</feature>
<dbReference type="EMBL" id="HBGE01100947">
    <property type="protein sequence ID" value="CAD9183362.1"/>
    <property type="molecule type" value="Transcribed_RNA"/>
</dbReference>
<reference evidence="2" key="1">
    <citation type="submission" date="2021-01" db="EMBL/GenBank/DDBJ databases">
        <authorList>
            <person name="Corre E."/>
            <person name="Pelletier E."/>
            <person name="Niang G."/>
            <person name="Scheremetjew M."/>
            <person name="Finn R."/>
            <person name="Kale V."/>
            <person name="Holt S."/>
            <person name="Cochrane G."/>
            <person name="Meng A."/>
            <person name="Brown T."/>
            <person name="Cohen L."/>
        </authorList>
    </citation>
    <scope>NUCLEOTIDE SEQUENCE</scope>
    <source>
        <strain evidence="2">OF101</strain>
    </source>
</reference>